<feature type="transmembrane region" description="Helical" evidence="1">
    <location>
        <begin position="135"/>
        <end position="152"/>
    </location>
</feature>
<organism evidence="2 3">
    <name type="scientific">Microlunatus aurantiacus</name>
    <dbReference type="NCBI Taxonomy" id="446786"/>
    <lineage>
        <taxon>Bacteria</taxon>
        <taxon>Bacillati</taxon>
        <taxon>Actinomycetota</taxon>
        <taxon>Actinomycetes</taxon>
        <taxon>Propionibacteriales</taxon>
        <taxon>Propionibacteriaceae</taxon>
        <taxon>Microlunatus</taxon>
    </lineage>
</organism>
<keyword evidence="1" id="KW-0472">Membrane</keyword>
<feature type="transmembrane region" description="Helical" evidence="1">
    <location>
        <begin position="233"/>
        <end position="254"/>
    </location>
</feature>
<reference evidence="3" key="1">
    <citation type="journal article" date="2019" name="Int. J. Syst. Evol. Microbiol.">
        <title>The Global Catalogue of Microorganisms (GCM) 10K type strain sequencing project: providing services to taxonomists for standard genome sequencing and annotation.</title>
        <authorList>
            <consortium name="The Broad Institute Genomics Platform"/>
            <consortium name="The Broad Institute Genome Sequencing Center for Infectious Disease"/>
            <person name="Wu L."/>
            <person name="Ma J."/>
        </authorList>
    </citation>
    <scope>NUCLEOTIDE SEQUENCE [LARGE SCALE GENOMIC DNA]</scope>
    <source>
        <strain evidence="3">JCM 16548</strain>
    </source>
</reference>
<sequence>MVAILVRLKLSLLRNALRRSVWRTVGLILGLVYALGLVVVALVGLVALRWTSVAVTADATVVAFAALTAGWLVLSLLVFGVDETLDPARFALLPVRARQIMPGLLVSGLVGSTGVATVLVSLGLLVSWWRGPAPVLATVVAIPIGVVTCFLFSRAGTTTFAAVLSSRRFRDFAFVGLAGLGLLLGVGANLLGGLAGVGLDRWLAVLGDAATVAGWTPFGWVWAVPADVAEGRWLLAGVRLLLALGLVAALWLTWQHHLDKRLTEPLEALRGAGRMRAGHLVDRLYPATPAGAVAARTLRYWRRDPRYVAGIAGFLIGPVIVMVAQLANPDGEPLVAAFAPTLLCWLIGASMAQDLSYDGSALWLHATTGVRGAADRLGRVLSTVTVFGPVLVVLTVLGLLLSGAWWVWPAVLAVSVTLTLVSLGVGSFVGTLWQWPAPPPGASPFQKGSSGGLPSLAAFGVTSGVSLLLAVPTIALVIGSSWVPGLDWLGLGLGLVIGGVVLWQGVVRGGAVLDRRWPEVLSSVSEH</sequence>
<dbReference type="EMBL" id="BAAAYX010000002">
    <property type="protein sequence ID" value="GAA3691214.1"/>
    <property type="molecule type" value="Genomic_DNA"/>
</dbReference>
<feature type="transmembrane region" description="Helical" evidence="1">
    <location>
        <begin position="21"/>
        <end position="47"/>
    </location>
</feature>
<evidence type="ECO:0000313" key="2">
    <source>
        <dbReference type="EMBL" id="GAA3691214.1"/>
    </source>
</evidence>
<accession>A0ABP7CLN7</accession>
<dbReference type="RefSeq" id="WP_344810482.1">
    <property type="nucleotide sequence ID" value="NZ_BAAAYX010000002.1"/>
</dbReference>
<feature type="transmembrane region" description="Helical" evidence="1">
    <location>
        <begin position="307"/>
        <end position="327"/>
    </location>
</feature>
<name>A0ABP7CLN7_9ACTN</name>
<evidence type="ECO:0008006" key="4">
    <source>
        <dbReference type="Google" id="ProtNLM"/>
    </source>
</evidence>
<feature type="transmembrane region" description="Helical" evidence="1">
    <location>
        <begin position="333"/>
        <end position="352"/>
    </location>
</feature>
<keyword evidence="3" id="KW-1185">Reference proteome</keyword>
<feature type="transmembrane region" description="Helical" evidence="1">
    <location>
        <begin position="456"/>
        <end position="482"/>
    </location>
</feature>
<protein>
    <recommendedName>
        <fullName evidence="4">ABC-2 type transport system permease protein</fullName>
    </recommendedName>
</protein>
<feature type="transmembrane region" description="Helical" evidence="1">
    <location>
        <begin position="102"/>
        <end position="129"/>
    </location>
</feature>
<evidence type="ECO:0000256" key="1">
    <source>
        <dbReference type="SAM" id="Phobius"/>
    </source>
</evidence>
<proteinExistence type="predicted"/>
<gene>
    <name evidence="2" type="ORF">GCM10022204_02880</name>
</gene>
<dbReference type="Proteomes" id="UP001500051">
    <property type="component" value="Unassembled WGS sequence"/>
</dbReference>
<keyword evidence="1" id="KW-1133">Transmembrane helix</keyword>
<keyword evidence="1" id="KW-0812">Transmembrane</keyword>
<evidence type="ECO:0000313" key="3">
    <source>
        <dbReference type="Proteomes" id="UP001500051"/>
    </source>
</evidence>
<feature type="transmembrane region" description="Helical" evidence="1">
    <location>
        <begin position="407"/>
        <end position="435"/>
    </location>
</feature>
<comment type="caution">
    <text evidence="2">The sequence shown here is derived from an EMBL/GenBank/DDBJ whole genome shotgun (WGS) entry which is preliminary data.</text>
</comment>
<feature type="transmembrane region" description="Helical" evidence="1">
    <location>
        <begin position="488"/>
        <end position="507"/>
    </location>
</feature>
<feature type="transmembrane region" description="Helical" evidence="1">
    <location>
        <begin position="380"/>
        <end position="401"/>
    </location>
</feature>
<feature type="transmembrane region" description="Helical" evidence="1">
    <location>
        <begin position="59"/>
        <end position="81"/>
    </location>
</feature>
<feature type="transmembrane region" description="Helical" evidence="1">
    <location>
        <begin position="172"/>
        <end position="197"/>
    </location>
</feature>